<dbReference type="InterPro" id="IPR036236">
    <property type="entry name" value="Znf_C2H2_sf"/>
</dbReference>
<comment type="subcellular location">
    <subcellularLocation>
        <location evidence="1">Nucleus</location>
    </subcellularLocation>
</comment>
<keyword evidence="12" id="KW-1185">Reference proteome</keyword>
<feature type="domain" description="C2H2-type" evidence="10">
    <location>
        <begin position="241"/>
        <end position="268"/>
    </location>
</feature>
<dbReference type="Proteomes" id="UP001168098">
    <property type="component" value="Unassembled WGS sequence"/>
</dbReference>
<gene>
    <name evidence="11" type="ORF">PVL29_006083</name>
</gene>
<evidence type="ECO:0000256" key="3">
    <source>
        <dbReference type="ARBA" id="ARBA00022771"/>
    </source>
</evidence>
<feature type="compositionally biased region" description="Basic residues" evidence="9">
    <location>
        <begin position="78"/>
        <end position="90"/>
    </location>
</feature>
<dbReference type="PROSITE" id="PS00028">
    <property type="entry name" value="ZINC_FINGER_C2H2_1"/>
    <property type="match status" value="2"/>
</dbReference>
<feature type="region of interest" description="Disordered" evidence="9">
    <location>
        <begin position="75"/>
        <end position="123"/>
    </location>
</feature>
<keyword evidence="7" id="KW-0539">Nucleus</keyword>
<organism evidence="11 12">
    <name type="scientific">Vitis rotundifolia</name>
    <name type="common">Muscadine grape</name>
    <dbReference type="NCBI Taxonomy" id="103349"/>
    <lineage>
        <taxon>Eukaryota</taxon>
        <taxon>Viridiplantae</taxon>
        <taxon>Streptophyta</taxon>
        <taxon>Embryophyta</taxon>
        <taxon>Tracheophyta</taxon>
        <taxon>Spermatophyta</taxon>
        <taxon>Magnoliopsida</taxon>
        <taxon>eudicotyledons</taxon>
        <taxon>Gunneridae</taxon>
        <taxon>Pentapetalae</taxon>
        <taxon>rosids</taxon>
        <taxon>Vitales</taxon>
        <taxon>Vitaceae</taxon>
        <taxon>Viteae</taxon>
        <taxon>Vitis</taxon>
    </lineage>
</organism>
<evidence type="ECO:0000256" key="5">
    <source>
        <dbReference type="ARBA" id="ARBA00023015"/>
    </source>
</evidence>
<dbReference type="AlphaFoldDB" id="A0AA39A667"/>
<keyword evidence="3 8" id="KW-0863">Zinc-finger</keyword>
<dbReference type="InterPro" id="IPR013087">
    <property type="entry name" value="Znf_C2H2_type"/>
</dbReference>
<sequence length="387" mass="43421">MERNGMSNKLKDLSIGCRAVEDCDNYNHNTIEDSWNCYGSGSHDGDDLGGYSWPPRSYTCSFCKREFRSAQALGGHMNVHRRDRARLRRSPPRDDQYTIPNLNLKPKPNLSTPSPPSLPTRLPAFTCPLPSLAASPLSSLSSPSSASPSELNAAQSFSGVEEFNGVNKEDECKVLKKAEFFRLDLKIGLLSDLEEDLDLELRLGTSPPGMEFWKNGGSETSSEENDRPEKVKGERGGRRSYECTYCKRGFTNAQALGGHMNIHRKDRAKTKQVTGSSGSSKPNEEYMAYKDFAPFSSQPAQYYESFEAQRNYPSYFPPSDSSPRYPHAYHENNWSAPNSERFSFNEQRLGANLSLQIGPTYRGDSGIERQYGKDDEVDLELRLGHHP</sequence>
<dbReference type="InterPro" id="IPR052426">
    <property type="entry name" value="Plant_dev_regulator"/>
</dbReference>
<feature type="domain" description="C2H2-type" evidence="10">
    <location>
        <begin position="58"/>
        <end position="85"/>
    </location>
</feature>
<keyword evidence="5" id="KW-0805">Transcription regulation</keyword>
<feature type="region of interest" description="Disordered" evidence="9">
    <location>
        <begin position="206"/>
        <end position="235"/>
    </location>
</feature>
<accession>A0AA39A667</accession>
<evidence type="ECO:0000256" key="8">
    <source>
        <dbReference type="PROSITE-ProRule" id="PRU00042"/>
    </source>
</evidence>
<evidence type="ECO:0000256" key="1">
    <source>
        <dbReference type="ARBA" id="ARBA00004123"/>
    </source>
</evidence>
<evidence type="ECO:0000256" key="4">
    <source>
        <dbReference type="ARBA" id="ARBA00022833"/>
    </source>
</evidence>
<evidence type="ECO:0000313" key="12">
    <source>
        <dbReference type="Proteomes" id="UP001168098"/>
    </source>
</evidence>
<dbReference type="EMBL" id="JARBHA010000005">
    <property type="protein sequence ID" value="KAJ9700604.1"/>
    <property type="molecule type" value="Genomic_DNA"/>
</dbReference>
<evidence type="ECO:0000256" key="7">
    <source>
        <dbReference type="ARBA" id="ARBA00023242"/>
    </source>
</evidence>
<feature type="region of interest" description="Disordered" evidence="9">
    <location>
        <begin position="265"/>
        <end position="284"/>
    </location>
</feature>
<keyword evidence="4" id="KW-0862">Zinc</keyword>
<evidence type="ECO:0000259" key="10">
    <source>
        <dbReference type="PROSITE" id="PS50157"/>
    </source>
</evidence>
<dbReference type="GO" id="GO:0005634">
    <property type="term" value="C:nucleus"/>
    <property type="evidence" value="ECO:0007669"/>
    <property type="project" value="UniProtKB-SubCell"/>
</dbReference>
<dbReference type="PANTHER" id="PTHR45801">
    <property type="entry name" value="OS07G0101800 PROTEIN"/>
    <property type="match status" value="1"/>
</dbReference>
<feature type="compositionally biased region" description="Polar residues" evidence="9">
    <location>
        <begin position="271"/>
        <end position="281"/>
    </location>
</feature>
<evidence type="ECO:0000256" key="9">
    <source>
        <dbReference type="SAM" id="MobiDB-lite"/>
    </source>
</evidence>
<dbReference type="SMART" id="SM00355">
    <property type="entry name" value="ZnF_C2H2"/>
    <property type="match status" value="2"/>
</dbReference>
<dbReference type="Gene3D" id="3.30.160.60">
    <property type="entry name" value="Classic Zinc Finger"/>
    <property type="match status" value="2"/>
</dbReference>
<dbReference type="PROSITE" id="PS50157">
    <property type="entry name" value="ZINC_FINGER_C2H2_2"/>
    <property type="match status" value="2"/>
</dbReference>
<dbReference type="Pfam" id="PF13912">
    <property type="entry name" value="zf-C2H2_6"/>
    <property type="match status" value="2"/>
</dbReference>
<evidence type="ECO:0000313" key="11">
    <source>
        <dbReference type="EMBL" id="KAJ9700604.1"/>
    </source>
</evidence>
<protein>
    <recommendedName>
        <fullName evidence="10">C2H2-type domain-containing protein</fullName>
    </recommendedName>
</protein>
<name>A0AA39A667_VITRO</name>
<dbReference type="GO" id="GO:0008270">
    <property type="term" value="F:zinc ion binding"/>
    <property type="evidence" value="ECO:0007669"/>
    <property type="project" value="UniProtKB-KW"/>
</dbReference>
<keyword evidence="2" id="KW-0479">Metal-binding</keyword>
<proteinExistence type="predicted"/>
<evidence type="ECO:0000256" key="2">
    <source>
        <dbReference type="ARBA" id="ARBA00022723"/>
    </source>
</evidence>
<reference evidence="11 12" key="1">
    <citation type="journal article" date="2023" name="BMC Biotechnol.">
        <title>Vitis rotundifolia cv Carlos genome sequencing.</title>
        <authorList>
            <person name="Huff M."/>
            <person name="Hulse-Kemp A."/>
            <person name="Scheffler B."/>
            <person name="Youngblood R."/>
            <person name="Simpson S."/>
            <person name="Babiker E."/>
            <person name="Staton M."/>
        </authorList>
    </citation>
    <scope>NUCLEOTIDE SEQUENCE [LARGE SCALE GENOMIC DNA]</scope>
    <source>
        <tissue evidence="11">Leaf</tissue>
    </source>
</reference>
<keyword evidence="6" id="KW-0804">Transcription</keyword>
<dbReference type="PANTHER" id="PTHR45801:SF110">
    <property type="entry name" value="TRANSCRIPTIONAL REGULATOR SUPERMAN"/>
    <property type="match status" value="1"/>
</dbReference>
<evidence type="ECO:0000256" key="6">
    <source>
        <dbReference type="ARBA" id="ARBA00023163"/>
    </source>
</evidence>
<dbReference type="SUPFAM" id="SSF57667">
    <property type="entry name" value="beta-beta-alpha zinc fingers"/>
    <property type="match status" value="1"/>
</dbReference>
<comment type="caution">
    <text evidence="11">The sequence shown here is derived from an EMBL/GenBank/DDBJ whole genome shotgun (WGS) entry which is preliminary data.</text>
</comment>
<feature type="compositionally biased region" description="Basic and acidic residues" evidence="9">
    <location>
        <begin position="224"/>
        <end position="235"/>
    </location>
</feature>